<evidence type="ECO:0000256" key="1">
    <source>
        <dbReference type="ARBA" id="ARBA00005964"/>
    </source>
</evidence>
<feature type="domain" description="Carboxylesterase type B" evidence="4">
    <location>
        <begin position="53"/>
        <end position="553"/>
    </location>
</feature>
<dbReference type="Proteomes" id="UP000694865">
    <property type="component" value="Unplaced"/>
</dbReference>
<keyword evidence="2 3" id="KW-0378">Hydrolase</keyword>
<dbReference type="InterPro" id="IPR002018">
    <property type="entry name" value="CarbesteraseB"/>
</dbReference>
<keyword evidence="5" id="KW-1185">Reference proteome</keyword>
<evidence type="ECO:0000256" key="2">
    <source>
        <dbReference type="ARBA" id="ARBA00022801"/>
    </source>
</evidence>
<sequence length="565" mass="63522">MYVVVVACTIILWTRVIAEDPSQSNHVHIIDTDDSSWKFSTNSTSEEAPCFTETYCGPVEGRLNNGVHIFKGIPYAKPPIGQLRWKPPVPLTNGDGCWKGTLKALEFSKWCFQDQPVLGRVGDEDCLYLNIYTPSLDLSAKLPVMVWIHGGYMMFSSAAEVGYHPHEKTVQQTGMVYVTFNYRLNAFGFLALNLLSERSITNTSGNYGFMDQILVLEWVQRNIRYFGGDPDLVTIFGQSSGGTSVWAMMVSPLAKGLFHRAWMSSSSSVFNATLEQAEKDNLVFLHRSNCSDAECLYSLTPSQVMDAVPIDIYPYWVPADACDLPTKGLLYGPICIVDGLVVPNAPLEIWQQGKGNDVPLIIGSTAQEVDFLPSDMTIRSWDWDEYTKQVTERLDTFGEAVTMEAMKLYPHDDPDATPELIYTTMGSDIRVICGNDIVAMEAAKSLTSPVYRYIVTLSPSRPFSFFGLPWEPRYAFHMWDVFAFFGNVPFFLPAHTKNDMAFQNLLQGLLTNFAKEGTMPTSAKWEPFPSQVALLSTNVTTVHRYHERQCNFWTDNGFYAYSHVN</sequence>
<evidence type="ECO:0000313" key="6">
    <source>
        <dbReference type="RefSeq" id="XP_002739714.1"/>
    </source>
</evidence>
<keyword evidence="3" id="KW-0732">Signal</keyword>
<evidence type="ECO:0000259" key="4">
    <source>
        <dbReference type="Pfam" id="PF00135"/>
    </source>
</evidence>
<dbReference type="SUPFAM" id="SSF53474">
    <property type="entry name" value="alpha/beta-Hydrolases"/>
    <property type="match status" value="1"/>
</dbReference>
<dbReference type="InterPro" id="IPR050309">
    <property type="entry name" value="Type-B_Carboxylest/Lipase"/>
</dbReference>
<dbReference type="InterPro" id="IPR019826">
    <property type="entry name" value="Carboxylesterase_B_AS"/>
</dbReference>
<proteinExistence type="inferred from homology"/>
<dbReference type="InterPro" id="IPR019819">
    <property type="entry name" value="Carboxylesterase_B_CS"/>
</dbReference>
<dbReference type="PANTHER" id="PTHR11559">
    <property type="entry name" value="CARBOXYLESTERASE"/>
    <property type="match status" value="1"/>
</dbReference>
<organism evidence="5 6">
    <name type="scientific">Saccoglossus kowalevskii</name>
    <name type="common">Acorn worm</name>
    <dbReference type="NCBI Taxonomy" id="10224"/>
    <lineage>
        <taxon>Eukaryota</taxon>
        <taxon>Metazoa</taxon>
        <taxon>Hemichordata</taxon>
        <taxon>Enteropneusta</taxon>
        <taxon>Harrimaniidae</taxon>
        <taxon>Saccoglossus</taxon>
    </lineage>
</organism>
<dbReference type="GeneID" id="100368957"/>
<protein>
    <recommendedName>
        <fullName evidence="3">Carboxylic ester hydrolase</fullName>
        <ecNumber evidence="3">3.1.1.-</ecNumber>
    </recommendedName>
</protein>
<dbReference type="Pfam" id="PF00135">
    <property type="entry name" value="COesterase"/>
    <property type="match status" value="1"/>
</dbReference>
<reference evidence="6" key="1">
    <citation type="submission" date="2025-08" db="UniProtKB">
        <authorList>
            <consortium name="RefSeq"/>
        </authorList>
    </citation>
    <scope>IDENTIFICATION</scope>
    <source>
        <tissue evidence="6">Testes</tissue>
    </source>
</reference>
<feature type="signal peptide" evidence="3">
    <location>
        <begin position="1"/>
        <end position="18"/>
    </location>
</feature>
<dbReference type="PROSITE" id="PS00122">
    <property type="entry name" value="CARBOXYLESTERASE_B_1"/>
    <property type="match status" value="1"/>
</dbReference>
<feature type="chain" id="PRO_5044980194" description="Carboxylic ester hydrolase" evidence="3">
    <location>
        <begin position="19"/>
        <end position="565"/>
    </location>
</feature>
<dbReference type="InterPro" id="IPR029058">
    <property type="entry name" value="AB_hydrolase_fold"/>
</dbReference>
<name>A0ABM0GXS2_SACKO</name>
<dbReference type="EC" id="3.1.1.-" evidence="3"/>
<gene>
    <name evidence="6" type="primary">LOC100368957</name>
</gene>
<dbReference type="PROSITE" id="PS00941">
    <property type="entry name" value="CARBOXYLESTERASE_B_2"/>
    <property type="match status" value="1"/>
</dbReference>
<dbReference type="Gene3D" id="3.40.50.1820">
    <property type="entry name" value="alpha/beta hydrolase"/>
    <property type="match status" value="1"/>
</dbReference>
<evidence type="ECO:0000256" key="3">
    <source>
        <dbReference type="RuleBase" id="RU361235"/>
    </source>
</evidence>
<accession>A0ABM0GXS2</accession>
<comment type="similarity">
    <text evidence="1 3">Belongs to the type-B carboxylesterase/lipase family.</text>
</comment>
<dbReference type="RefSeq" id="XP_002739714.1">
    <property type="nucleotide sequence ID" value="XM_002739668.1"/>
</dbReference>
<evidence type="ECO:0000313" key="5">
    <source>
        <dbReference type="Proteomes" id="UP000694865"/>
    </source>
</evidence>